<dbReference type="Pfam" id="PF01926">
    <property type="entry name" value="MMR_HSR1"/>
    <property type="match status" value="1"/>
</dbReference>
<name>A0AAN8UUB0_9MAGN</name>
<evidence type="ECO:0000256" key="1">
    <source>
        <dbReference type="ARBA" id="ARBA00022741"/>
    </source>
</evidence>
<evidence type="ECO:0000259" key="3">
    <source>
        <dbReference type="Pfam" id="PF01926"/>
    </source>
</evidence>
<keyword evidence="1" id="KW-0547">Nucleotide-binding</keyword>
<dbReference type="InterPro" id="IPR027417">
    <property type="entry name" value="P-loop_NTPase"/>
</dbReference>
<accession>A0AAN8UUB0</accession>
<dbReference type="AlphaFoldDB" id="A0AAN8UUB0"/>
<dbReference type="PANTHER" id="PTHR45782:SF1">
    <property type="entry name" value="DAR GTPASE 2, MITOCHONDRIAL"/>
    <property type="match status" value="1"/>
</dbReference>
<organism evidence="4 5">
    <name type="scientific">Dillenia turbinata</name>
    <dbReference type="NCBI Taxonomy" id="194707"/>
    <lineage>
        <taxon>Eukaryota</taxon>
        <taxon>Viridiplantae</taxon>
        <taxon>Streptophyta</taxon>
        <taxon>Embryophyta</taxon>
        <taxon>Tracheophyta</taxon>
        <taxon>Spermatophyta</taxon>
        <taxon>Magnoliopsida</taxon>
        <taxon>eudicotyledons</taxon>
        <taxon>Gunneridae</taxon>
        <taxon>Pentapetalae</taxon>
        <taxon>Dilleniales</taxon>
        <taxon>Dilleniaceae</taxon>
        <taxon>Dillenia</taxon>
    </lineage>
</organism>
<dbReference type="GO" id="GO:0032543">
    <property type="term" value="P:mitochondrial translation"/>
    <property type="evidence" value="ECO:0007669"/>
    <property type="project" value="TreeGrafter"/>
</dbReference>
<dbReference type="EMBL" id="JBAMMX010000020">
    <property type="protein sequence ID" value="KAK6920784.1"/>
    <property type="molecule type" value="Genomic_DNA"/>
</dbReference>
<keyword evidence="2" id="KW-0342">GTP-binding</keyword>
<evidence type="ECO:0000313" key="4">
    <source>
        <dbReference type="EMBL" id="KAK6920784.1"/>
    </source>
</evidence>
<keyword evidence="5" id="KW-1185">Reference proteome</keyword>
<feature type="domain" description="G" evidence="3">
    <location>
        <begin position="142"/>
        <end position="188"/>
    </location>
</feature>
<dbReference type="InterPro" id="IPR006073">
    <property type="entry name" value="GTP-bd"/>
</dbReference>
<reference evidence="4 5" key="1">
    <citation type="submission" date="2023-12" db="EMBL/GenBank/DDBJ databases">
        <title>A high-quality genome assembly for Dillenia turbinata (Dilleniales).</title>
        <authorList>
            <person name="Chanderbali A."/>
        </authorList>
    </citation>
    <scope>NUCLEOTIDE SEQUENCE [LARGE SCALE GENOMIC DNA]</scope>
    <source>
        <strain evidence="4">LSX21</strain>
        <tissue evidence="4">Leaf</tissue>
    </source>
</reference>
<dbReference type="SUPFAM" id="SSF52540">
    <property type="entry name" value="P-loop containing nucleoside triphosphate hydrolases"/>
    <property type="match status" value="1"/>
</dbReference>
<evidence type="ECO:0000256" key="2">
    <source>
        <dbReference type="ARBA" id="ARBA00023134"/>
    </source>
</evidence>
<gene>
    <name evidence="4" type="ORF">RJ641_014462</name>
</gene>
<dbReference type="GO" id="GO:0003924">
    <property type="term" value="F:GTPase activity"/>
    <property type="evidence" value="ECO:0007669"/>
    <property type="project" value="TreeGrafter"/>
</dbReference>
<dbReference type="GO" id="GO:0005739">
    <property type="term" value="C:mitochondrion"/>
    <property type="evidence" value="ECO:0007669"/>
    <property type="project" value="TreeGrafter"/>
</dbReference>
<sequence>MDTAMAMASFARRVGSAIKKAVKNEGSAWLSPHMVAASRAISERIPLVDLIQEVRDGRIPLASGYEQLRYFPYSFSRRIIVLSKADLADRIQTQEWMRYFSDQNWISCAVNSHNKERVKKFLSFLQAQVRALKNYPYGFIVTIMLVGTPNVGKSALANSLHQVGHIEKGKLKHAVVSPQPGATKNISSLKGHMEMMYSAKFPSTFQELSQTIWWGKKNLHLIFFSVLNLSNEFKQWEKLTAGQNDDLYPDDQANCSAMSGSKPTLKKQYTTDHIEDPNSPPKDFIVREVHRTIYNKISTFDGNLEDGNDMPRLIDAQSMVLKDAFHVPAESNEKDFSKVATKLVNLYRTGRLGHYTGNLGHYTLDPTPRKACSLSYSHLT</sequence>
<dbReference type="Proteomes" id="UP001370490">
    <property type="component" value="Unassembled WGS sequence"/>
</dbReference>
<comment type="caution">
    <text evidence="4">The sequence shown here is derived from an EMBL/GenBank/DDBJ whole genome shotgun (WGS) entry which is preliminary data.</text>
</comment>
<dbReference type="Gene3D" id="3.40.50.300">
    <property type="entry name" value="P-loop containing nucleotide triphosphate hydrolases"/>
    <property type="match status" value="1"/>
</dbReference>
<dbReference type="GO" id="GO:0005525">
    <property type="term" value="F:GTP binding"/>
    <property type="evidence" value="ECO:0007669"/>
    <property type="project" value="UniProtKB-KW"/>
</dbReference>
<feature type="non-terminal residue" evidence="4">
    <location>
        <position position="380"/>
    </location>
</feature>
<proteinExistence type="predicted"/>
<protein>
    <submittedName>
        <fullName evidence="4">GTP binding domain</fullName>
    </submittedName>
</protein>
<evidence type="ECO:0000313" key="5">
    <source>
        <dbReference type="Proteomes" id="UP001370490"/>
    </source>
</evidence>
<dbReference type="PANTHER" id="PTHR45782">
    <property type="entry name" value="MITOCHONDRIAL RIBOSOME-ASSOCIATED GTPASE 1"/>
    <property type="match status" value="1"/>
</dbReference>